<sequence>MDKKLKILEYRELLDKTLASHHLGNKETIKTLIKKQLLRSPPSDINGSIEDVLERRSTEISNILEYFRSASENNRHRTWKVPACSRRTMVSKMSLDEEAESSVSYFFPRLIDVDSKIWRSTCFVVSRYVAYALVASVIRATHGSGRVQVRDFPKLKEDSDRYRVMYREGPQGTPFHTLLVEGYADAPIDVCLCASWEARLYRKWWPTFSIPTFKVIAANSLEKVRIGEEISLVRMKVPWPLHNREVVLNYFELECFEDDLIIVLLNSISEKEAHGFSNYVTPESKDTVRMDLVGGFVMKKITSKISYYRCGLFVNKYPAEIVGCIELINQVLTIESSENHFAYFGFDSAGSFSVPRRNPVFPRPPANNFTDCAIEHNSSHLIAVRTVANMDIKLDFVPPYLINFIARQLIAGAAKLFNKTVASVAKGDEGFGIALEDLMYLHLRENLYSSKKLCEAPEAVVPKTEKFTVLPEALEANKLVLGKKSVGESTETEIGHDLDATVSVGIGSSNKDNRYYASPKVEFSLGTLKNGINMVRGGGSGITTCSQDRDI</sequence>
<keyword evidence="2" id="KW-1185">Reference proteome</keyword>
<name>A0A7J7KXI8_9MAGN</name>
<evidence type="ECO:0000313" key="2">
    <source>
        <dbReference type="Proteomes" id="UP000541444"/>
    </source>
</evidence>
<dbReference type="Gene3D" id="3.30.530.20">
    <property type="match status" value="1"/>
</dbReference>
<reference evidence="1 2" key="1">
    <citation type="journal article" date="2020" name="IScience">
        <title>Genome Sequencing of the Endangered Kingdonia uniflora (Circaeasteraceae, Ranunculales) Reveals Potential Mechanisms of Evolutionary Specialization.</title>
        <authorList>
            <person name="Sun Y."/>
            <person name="Deng T."/>
            <person name="Zhang A."/>
            <person name="Moore M.J."/>
            <person name="Landis J.B."/>
            <person name="Lin N."/>
            <person name="Zhang H."/>
            <person name="Zhang X."/>
            <person name="Huang J."/>
            <person name="Zhang X."/>
            <person name="Sun H."/>
            <person name="Wang H."/>
        </authorList>
    </citation>
    <scope>NUCLEOTIDE SEQUENCE [LARGE SCALE GENOMIC DNA]</scope>
    <source>
        <strain evidence="1">TB1705</strain>
        <tissue evidence="1">Leaf</tissue>
    </source>
</reference>
<dbReference type="AlphaFoldDB" id="A0A7J7KXI8"/>
<dbReference type="OrthoDB" id="17317at2759"/>
<dbReference type="EMBL" id="JACGCM010002813">
    <property type="protein sequence ID" value="KAF6135089.1"/>
    <property type="molecule type" value="Genomic_DNA"/>
</dbReference>
<dbReference type="Proteomes" id="UP000541444">
    <property type="component" value="Unassembled WGS sequence"/>
</dbReference>
<proteinExistence type="predicted"/>
<dbReference type="InterPro" id="IPR023393">
    <property type="entry name" value="START-like_dom_sf"/>
</dbReference>
<evidence type="ECO:0000313" key="1">
    <source>
        <dbReference type="EMBL" id="KAF6135089.1"/>
    </source>
</evidence>
<dbReference type="SUPFAM" id="SSF55961">
    <property type="entry name" value="Bet v1-like"/>
    <property type="match status" value="1"/>
</dbReference>
<comment type="caution">
    <text evidence="1">The sequence shown here is derived from an EMBL/GenBank/DDBJ whole genome shotgun (WGS) entry which is preliminary data.</text>
</comment>
<organism evidence="1 2">
    <name type="scientific">Kingdonia uniflora</name>
    <dbReference type="NCBI Taxonomy" id="39325"/>
    <lineage>
        <taxon>Eukaryota</taxon>
        <taxon>Viridiplantae</taxon>
        <taxon>Streptophyta</taxon>
        <taxon>Embryophyta</taxon>
        <taxon>Tracheophyta</taxon>
        <taxon>Spermatophyta</taxon>
        <taxon>Magnoliopsida</taxon>
        <taxon>Ranunculales</taxon>
        <taxon>Circaeasteraceae</taxon>
        <taxon>Kingdonia</taxon>
    </lineage>
</organism>
<gene>
    <name evidence="1" type="ORF">GIB67_040400</name>
</gene>
<protein>
    <recommendedName>
        <fullName evidence="3">START domain-containing protein</fullName>
    </recommendedName>
</protein>
<dbReference type="PANTHER" id="PTHR34560">
    <property type="entry name" value="POLYKETIDE CYCLASE/DEHYDRASE/LIPID TRANSPORT SUPERFAMILY PROTEIN"/>
    <property type="match status" value="1"/>
</dbReference>
<evidence type="ECO:0008006" key="3">
    <source>
        <dbReference type="Google" id="ProtNLM"/>
    </source>
</evidence>
<accession>A0A7J7KXI8</accession>
<dbReference type="PANTHER" id="PTHR34560:SF1">
    <property type="entry name" value="START DOMAIN-CONTAINING PROTEIN"/>
    <property type="match status" value="1"/>
</dbReference>